<protein>
    <submittedName>
        <fullName evidence="1">Uncharacterized protein</fullName>
    </submittedName>
</protein>
<sequence>MSITHLRLWAYQRNNWYLIGRGLVSCNAPAAGTGGSHLKVNAPPVKDALALLAKRISILFNSSLQEKFGKELFFT</sequence>
<evidence type="ECO:0000313" key="1">
    <source>
        <dbReference type="EMBL" id="KAK8936836.1"/>
    </source>
</evidence>
<proteinExistence type="predicted"/>
<name>A0AAP0G4N4_9ASPA</name>
<dbReference type="EMBL" id="JBBWWQ010000010">
    <property type="protein sequence ID" value="KAK8936836.1"/>
    <property type="molecule type" value="Genomic_DNA"/>
</dbReference>
<keyword evidence="2" id="KW-1185">Reference proteome</keyword>
<reference evidence="1 2" key="1">
    <citation type="journal article" date="2022" name="Nat. Plants">
        <title>Genomes of leafy and leafless Platanthera orchids illuminate the evolution of mycoheterotrophy.</title>
        <authorList>
            <person name="Li M.H."/>
            <person name="Liu K.W."/>
            <person name="Li Z."/>
            <person name="Lu H.C."/>
            <person name="Ye Q.L."/>
            <person name="Zhang D."/>
            <person name="Wang J.Y."/>
            <person name="Li Y.F."/>
            <person name="Zhong Z.M."/>
            <person name="Liu X."/>
            <person name="Yu X."/>
            <person name="Liu D.K."/>
            <person name="Tu X.D."/>
            <person name="Liu B."/>
            <person name="Hao Y."/>
            <person name="Liao X.Y."/>
            <person name="Jiang Y.T."/>
            <person name="Sun W.H."/>
            <person name="Chen J."/>
            <person name="Chen Y.Q."/>
            <person name="Ai Y."/>
            <person name="Zhai J.W."/>
            <person name="Wu S.S."/>
            <person name="Zhou Z."/>
            <person name="Hsiao Y.Y."/>
            <person name="Wu W.L."/>
            <person name="Chen Y.Y."/>
            <person name="Lin Y.F."/>
            <person name="Hsu J.L."/>
            <person name="Li C.Y."/>
            <person name="Wang Z.W."/>
            <person name="Zhao X."/>
            <person name="Zhong W.Y."/>
            <person name="Ma X.K."/>
            <person name="Ma L."/>
            <person name="Huang J."/>
            <person name="Chen G.Z."/>
            <person name="Huang M.Z."/>
            <person name="Huang L."/>
            <person name="Peng D.H."/>
            <person name="Luo Y.B."/>
            <person name="Zou S.Q."/>
            <person name="Chen S.P."/>
            <person name="Lan S."/>
            <person name="Tsai W.C."/>
            <person name="Van de Peer Y."/>
            <person name="Liu Z.J."/>
        </authorList>
    </citation>
    <scope>NUCLEOTIDE SEQUENCE [LARGE SCALE GENOMIC DNA]</scope>
    <source>
        <strain evidence="1">Lor287</strain>
    </source>
</reference>
<dbReference type="AlphaFoldDB" id="A0AAP0G4N4"/>
<accession>A0AAP0G4N4</accession>
<organism evidence="1 2">
    <name type="scientific">Platanthera zijinensis</name>
    <dbReference type="NCBI Taxonomy" id="2320716"/>
    <lineage>
        <taxon>Eukaryota</taxon>
        <taxon>Viridiplantae</taxon>
        <taxon>Streptophyta</taxon>
        <taxon>Embryophyta</taxon>
        <taxon>Tracheophyta</taxon>
        <taxon>Spermatophyta</taxon>
        <taxon>Magnoliopsida</taxon>
        <taxon>Liliopsida</taxon>
        <taxon>Asparagales</taxon>
        <taxon>Orchidaceae</taxon>
        <taxon>Orchidoideae</taxon>
        <taxon>Orchideae</taxon>
        <taxon>Orchidinae</taxon>
        <taxon>Platanthera</taxon>
    </lineage>
</organism>
<evidence type="ECO:0000313" key="2">
    <source>
        <dbReference type="Proteomes" id="UP001418222"/>
    </source>
</evidence>
<dbReference type="Proteomes" id="UP001418222">
    <property type="component" value="Unassembled WGS sequence"/>
</dbReference>
<gene>
    <name evidence="1" type="ORF">KSP39_PZI012644</name>
</gene>
<comment type="caution">
    <text evidence="1">The sequence shown here is derived from an EMBL/GenBank/DDBJ whole genome shotgun (WGS) entry which is preliminary data.</text>
</comment>